<reference evidence="1 2" key="1">
    <citation type="journal article" date="2013" name="PLoS Genet.">
        <title>Comparative genome structure, secondary metabolite, and effector coding capacity across Cochliobolus pathogens.</title>
        <authorList>
            <person name="Condon B.J."/>
            <person name="Leng Y."/>
            <person name="Wu D."/>
            <person name="Bushley K.E."/>
            <person name="Ohm R.A."/>
            <person name="Otillar R."/>
            <person name="Martin J."/>
            <person name="Schackwitz W."/>
            <person name="Grimwood J."/>
            <person name="MohdZainudin N."/>
            <person name="Xue C."/>
            <person name="Wang R."/>
            <person name="Manning V.A."/>
            <person name="Dhillon B."/>
            <person name="Tu Z.J."/>
            <person name="Steffenson B.J."/>
            <person name="Salamov A."/>
            <person name="Sun H."/>
            <person name="Lowry S."/>
            <person name="LaButti K."/>
            <person name="Han J."/>
            <person name="Copeland A."/>
            <person name="Lindquist E."/>
            <person name="Barry K."/>
            <person name="Schmutz J."/>
            <person name="Baker S.E."/>
            <person name="Ciuffetti L.M."/>
            <person name="Grigoriev I.V."/>
            <person name="Zhong S."/>
            <person name="Turgeon B.G."/>
        </authorList>
    </citation>
    <scope>NUCLEOTIDE SEQUENCE [LARGE SCALE GENOMIC DNA]</scope>
    <source>
        <strain evidence="1 2">FI3</strain>
    </source>
</reference>
<dbReference type="GeneID" id="26251312"/>
<protein>
    <submittedName>
        <fullName evidence="1">Uncharacterized protein</fullName>
    </submittedName>
</protein>
<dbReference type="Proteomes" id="UP000054337">
    <property type="component" value="Unassembled WGS sequence"/>
</dbReference>
<evidence type="ECO:0000313" key="2">
    <source>
        <dbReference type="Proteomes" id="UP000054337"/>
    </source>
</evidence>
<keyword evidence="2" id="KW-1185">Reference proteome</keyword>
<name>W7F1V5_BIPV3</name>
<organism evidence="1 2">
    <name type="scientific">Bipolaris victoriae (strain FI3)</name>
    <name type="common">Victoria blight of oats agent</name>
    <name type="synonym">Cochliobolus victoriae</name>
    <dbReference type="NCBI Taxonomy" id="930091"/>
    <lineage>
        <taxon>Eukaryota</taxon>
        <taxon>Fungi</taxon>
        <taxon>Dikarya</taxon>
        <taxon>Ascomycota</taxon>
        <taxon>Pezizomycotina</taxon>
        <taxon>Dothideomycetes</taxon>
        <taxon>Pleosporomycetidae</taxon>
        <taxon>Pleosporales</taxon>
        <taxon>Pleosporineae</taxon>
        <taxon>Pleosporaceae</taxon>
        <taxon>Bipolaris</taxon>
    </lineage>
</organism>
<accession>W7F1V5</accession>
<dbReference type="HOGENOM" id="CLU_2145421_0_0_1"/>
<proteinExistence type="predicted"/>
<dbReference type="RefSeq" id="XP_014559704.1">
    <property type="nucleotide sequence ID" value="XM_014704218.1"/>
</dbReference>
<dbReference type="EMBL" id="KI968707">
    <property type="protein sequence ID" value="EUN30182.1"/>
    <property type="molecule type" value="Genomic_DNA"/>
</dbReference>
<gene>
    <name evidence="1" type="ORF">COCVIDRAFT_13365</name>
</gene>
<sequence length="112" mass="12538">MKWVYCPSDDNRAQFNTPVTIQEASLQILHGNSRTARIRTWSPMKLFAHTYHRWEYTLLANASPSDAAAMYKGLSVNPTGQVGVCMYILVPGQSTLHFQGTARGSVRPSQPR</sequence>
<evidence type="ECO:0000313" key="1">
    <source>
        <dbReference type="EMBL" id="EUN30182.1"/>
    </source>
</evidence>
<dbReference type="AlphaFoldDB" id="W7F1V5"/>